<evidence type="ECO:0000313" key="1">
    <source>
        <dbReference type="EMBL" id="GBM01182.1"/>
    </source>
</evidence>
<dbReference type="OrthoDB" id="10446723at2759"/>
<name>A0A4Y2C9Q6_ARAVE</name>
<comment type="caution">
    <text evidence="1">The sequence shown here is derived from an EMBL/GenBank/DDBJ whole genome shotgun (WGS) entry which is preliminary data.</text>
</comment>
<accession>A0A4Y2C9Q6</accession>
<evidence type="ECO:0000313" key="2">
    <source>
        <dbReference type="Proteomes" id="UP000499080"/>
    </source>
</evidence>
<dbReference type="AlphaFoldDB" id="A0A4Y2C9Q6"/>
<keyword evidence="2" id="KW-1185">Reference proteome</keyword>
<sequence length="156" mass="17915">MWGRDLIIKSDAILRSALLEMNLLSTFLLAPSSIPRSKKTPSPTHPSPDEWSTLPALFPCVPAIQNSKQPRPQPAQRLNIHLEANPRKMPYISEIYRNRLLLGRRPNTKSYQTIYFMAKKVIVTRDESVNCVFYIRTCRDCSVGECSRSTLRREVL</sequence>
<reference evidence="1 2" key="1">
    <citation type="journal article" date="2019" name="Sci. Rep.">
        <title>Orb-weaving spider Araneus ventricosus genome elucidates the spidroin gene catalogue.</title>
        <authorList>
            <person name="Kono N."/>
            <person name="Nakamura H."/>
            <person name="Ohtoshi R."/>
            <person name="Moran D.A.P."/>
            <person name="Shinohara A."/>
            <person name="Yoshida Y."/>
            <person name="Fujiwara M."/>
            <person name="Mori M."/>
            <person name="Tomita M."/>
            <person name="Arakawa K."/>
        </authorList>
    </citation>
    <scope>NUCLEOTIDE SEQUENCE [LARGE SCALE GENOMIC DNA]</scope>
</reference>
<gene>
    <name evidence="1" type="ORF">AVEN_253591_1</name>
</gene>
<organism evidence="1 2">
    <name type="scientific">Araneus ventricosus</name>
    <name type="common">Orbweaver spider</name>
    <name type="synonym">Epeira ventricosa</name>
    <dbReference type="NCBI Taxonomy" id="182803"/>
    <lineage>
        <taxon>Eukaryota</taxon>
        <taxon>Metazoa</taxon>
        <taxon>Ecdysozoa</taxon>
        <taxon>Arthropoda</taxon>
        <taxon>Chelicerata</taxon>
        <taxon>Arachnida</taxon>
        <taxon>Araneae</taxon>
        <taxon>Araneomorphae</taxon>
        <taxon>Entelegynae</taxon>
        <taxon>Araneoidea</taxon>
        <taxon>Araneidae</taxon>
        <taxon>Araneus</taxon>
    </lineage>
</organism>
<protein>
    <submittedName>
        <fullName evidence="1">Uncharacterized protein</fullName>
    </submittedName>
</protein>
<dbReference type="EMBL" id="BGPR01000166">
    <property type="protein sequence ID" value="GBM01182.1"/>
    <property type="molecule type" value="Genomic_DNA"/>
</dbReference>
<proteinExistence type="predicted"/>
<dbReference type="Proteomes" id="UP000499080">
    <property type="component" value="Unassembled WGS sequence"/>
</dbReference>